<evidence type="ECO:0000256" key="2">
    <source>
        <dbReference type="ARBA" id="ARBA00022670"/>
    </source>
</evidence>
<keyword evidence="4" id="KW-0788">Thiol protease</keyword>
<dbReference type="SUPFAM" id="SSF54001">
    <property type="entry name" value="Cysteine proteinases"/>
    <property type="match status" value="1"/>
</dbReference>
<dbReference type="Proteomes" id="UP001235939">
    <property type="component" value="Chromosome 03"/>
</dbReference>
<keyword evidence="7" id="KW-1185">Reference proteome</keyword>
<dbReference type="InterPro" id="IPR013128">
    <property type="entry name" value="Peptidase_C1A"/>
</dbReference>
<organism evidence="6 7">
    <name type="scientific">Cordylochernes scorpioides</name>
    <dbReference type="NCBI Taxonomy" id="51811"/>
    <lineage>
        <taxon>Eukaryota</taxon>
        <taxon>Metazoa</taxon>
        <taxon>Ecdysozoa</taxon>
        <taxon>Arthropoda</taxon>
        <taxon>Chelicerata</taxon>
        <taxon>Arachnida</taxon>
        <taxon>Pseudoscorpiones</taxon>
        <taxon>Cheliferoidea</taxon>
        <taxon>Chernetidae</taxon>
        <taxon>Cordylochernes</taxon>
    </lineage>
</organism>
<dbReference type="InterPro" id="IPR000169">
    <property type="entry name" value="Pept_cys_AS"/>
</dbReference>
<dbReference type="InterPro" id="IPR038765">
    <property type="entry name" value="Papain-like_cys_pep_sf"/>
</dbReference>
<feature type="domain" description="Peptidase C1A papain C-terminal" evidence="5">
    <location>
        <begin position="34"/>
        <end position="129"/>
    </location>
</feature>
<comment type="similarity">
    <text evidence="1">Belongs to the peptidase C1 family.</text>
</comment>
<protein>
    <submittedName>
        <fullName evidence="6">CTSV</fullName>
    </submittedName>
</protein>
<keyword evidence="3" id="KW-0378">Hydrolase</keyword>
<name>A0ABY6K9R8_9ARAC</name>
<proteinExistence type="inferred from homology"/>
<evidence type="ECO:0000256" key="3">
    <source>
        <dbReference type="ARBA" id="ARBA00022801"/>
    </source>
</evidence>
<dbReference type="SMART" id="SM00645">
    <property type="entry name" value="Pept_C1"/>
    <property type="match status" value="1"/>
</dbReference>
<evidence type="ECO:0000259" key="5">
    <source>
        <dbReference type="SMART" id="SM00645"/>
    </source>
</evidence>
<evidence type="ECO:0000256" key="4">
    <source>
        <dbReference type="ARBA" id="ARBA00022807"/>
    </source>
</evidence>
<keyword evidence="2" id="KW-0645">Protease</keyword>
<dbReference type="Gene3D" id="3.90.70.10">
    <property type="entry name" value="Cysteine proteinases"/>
    <property type="match status" value="1"/>
</dbReference>
<dbReference type="InterPro" id="IPR000668">
    <property type="entry name" value="Peptidase_C1A_C"/>
</dbReference>
<dbReference type="Pfam" id="PF00112">
    <property type="entry name" value="Peptidase_C1"/>
    <property type="match status" value="1"/>
</dbReference>
<dbReference type="EMBL" id="CP092865">
    <property type="protein sequence ID" value="UYV65109.1"/>
    <property type="molecule type" value="Genomic_DNA"/>
</dbReference>
<dbReference type="CDD" id="cd02248">
    <property type="entry name" value="Peptidase_C1A"/>
    <property type="match status" value="1"/>
</dbReference>
<gene>
    <name evidence="6" type="ORF">LAZ67_3003148</name>
</gene>
<dbReference type="InterPro" id="IPR039417">
    <property type="entry name" value="Peptidase_C1A_papain-like"/>
</dbReference>
<evidence type="ECO:0000313" key="6">
    <source>
        <dbReference type="EMBL" id="UYV65109.1"/>
    </source>
</evidence>
<evidence type="ECO:0000313" key="7">
    <source>
        <dbReference type="Proteomes" id="UP001235939"/>
    </source>
</evidence>
<evidence type="ECO:0000256" key="1">
    <source>
        <dbReference type="ARBA" id="ARBA00008455"/>
    </source>
</evidence>
<dbReference type="PROSITE" id="PS00139">
    <property type="entry name" value="THIOL_PROTEASE_CYS"/>
    <property type="match status" value="1"/>
</dbReference>
<accession>A0ABY6K9R8</accession>
<dbReference type="PANTHER" id="PTHR12411">
    <property type="entry name" value="CYSTEINE PROTEASE FAMILY C1-RELATED"/>
    <property type="match status" value="1"/>
</dbReference>
<reference evidence="6 7" key="1">
    <citation type="submission" date="2022-01" db="EMBL/GenBank/DDBJ databases">
        <title>A chromosomal length assembly of Cordylochernes scorpioides.</title>
        <authorList>
            <person name="Zeh D."/>
            <person name="Zeh J."/>
        </authorList>
    </citation>
    <scope>NUCLEOTIDE SEQUENCE [LARGE SCALE GENOMIC DNA]</scope>
    <source>
        <strain evidence="6">IN4F17</strain>
        <tissue evidence="6">Whole Body</tissue>
    </source>
</reference>
<sequence>MFQTPEEMSSTLNGYIMPTERLGMEYKPTPGIKLPESADWREKGYVTKVKNQRQYGSCWAYSATCALEGQLYRATGKLVSLSEQELVDCSIDEGNAGCSGGLIVPSYEYIMENGDIHSEESYLYKEKVIDF</sequence>